<comment type="subunit">
    <text evidence="4">Heterodimer with MAGOH. Part of the mRNA splicing-dependent exon junction complex (EJC) complex; the core complex contains CASC3, EIF4A3, MAGOH and RBM8A.</text>
</comment>
<keyword evidence="6" id="KW-1185">Reference proteome</keyword>
<dbReference type="GeneID" id="108569902"/>
<dbReference type="Pfam" id="PF00076">
    <property type="entry name" value="RRM_1"/>
    <property type="match status" value="1"/>
</dbReference>
<evidence type="ECO:0000256" key="3">
    <source>
        <dbReference type="PROSITE-ProRule" id="PRU00176"/>
    </source>
</evidence>
<evidence type="ECO:0000256" key="2">
    <source>
        <dbReference type="ARBA" id="ARBA00022884"/>
    </source>
</evidence>
<keyword evidence="4" id="KW-0539">Nucleus</keyword>
<dbReference type="PROSITE" id="PS50102">
    <property type="entry name" value="RRM"/>
    <property type="match status" value="1"/>
</dbReference>
<reference evidence="7" key="1">
    <citation type="submission" date="2025-08" db="UniProtKB">
        <authorList>
            <consortium name="RefSeq"/>
        </authorList>
    </citation>
    <scope>IDENTIFICATION</scope>
    <source>
        <tissue evidence="7">Whole Larva</tissue>
    </source>
</reference>
<keyword evidence="4" id="KW-0508">mRNA splicing</keyword>
<proteinExistence type="inferred from homology"/>
<keyword evidence="2 3" id="KW-0694">RNA-binding</keyword>
<dbReference type="Gene3D" id="3.30.70.330">
    <property type="match status" value="1"/>
</dbReference>
<dbReference type="PRINTS" id="PR01738">
    <property type="entry name" value="RNABINDINGM8"/>
</dbReference>
<comment type="similarity">
    <text evidence="1 4">Belongs to the RBM8A family.</text>
</comment>
<dbReference type="InterPro" id="IPR012677">
    <property type="entry name" value="Nucleotide-bd_a/b_plait_sf"/>
</dbReference>
<protein>
    <recommendedName>
        <fullName evidence="4">RNA-binding protein 8A</fullName>
    </recommendedName>
</protein>
<evidence type="ECO:0000259" key="5">
    <source>
        <dbReference type="PROSITE" id="PS50102"/>
    </source>
</evidence>
<dbReference type="Proteomes" id="UP000695000">
    <property type="component" value="Unplaced"/>
</dbReference>
<evidence type="ECO:0000256" key="4">
    <source>
        <dbReference type="RuleBase" id="RU361239"/>
    </source>
</evidence>
<dbReference type="RefSeq" id="XP_017787143.1">
    <property type="nucleotide sequence ID" value="XM_017931654.1"/>
</dbReference>
<feature type="domain" description="RRM" evidence="5">
    <location>
        <begin position="51"/>
        <end position="129"/>
    </location>
</feature>
<evidence type="ECO:0000313" key="7">
    <source>
        <dbReference type="RefSeq" id="XP_017787143.1"/>
    </source>
</evidence>
<keyword evidence="4" id="KW-0507">mRNA processing</keyword>
<evidence type="ECO:0000256" key="1">
    <source>
        <dbReference type="ARBA" id="ARBA00007987"/>
    </source>
</evidence>
<keyword evidence="4" id="KW-0509">mRNA transport</keyword>
<dbReference type="InterPro" id="IPR035979">
    <property type="entry name" value="RBD_domain_sf"/>
</dbReference>
<name>A0ABM1NJZ3_NICVS</name>
<dbReference type="SMART" id="SM00360">
    <property type="entry name" value="RRM"/>
    <property type="match status" value="1"/>
</dbReference>
<gene>
    <name evidence="7" type="primary">LOC108569902</name>
</gene>
<dbReference type="InterPro" id="IPR008111">
    <property type="entry name" value="RNA-bd_8"/>
</dbReference>
<keyword evidence="4" id="KW-0813">Transport</keyword>
<dbReference type="InterPro" id="IPR000504">
    <property type="entry name" value="RRM_dom"/>
</dbReference>
<dbReference type="SUPFAM" id="SSF54928">
    <property type="entry name" value="RNA-binding domain, RBD"/>
    <property type="match status" value="1"/>
</dbReference>
<accession>A0ABM1NJZ3</accession>
<keyword evidence="4" id="KW-0963">Cytoplasm</keyword>
<comment type="function">
    <text evidence="4">Core component of the splicing-dependent multiprotein exon junction complex (EJC) deposited at splice junctions on mRNAs.</text>
</comment>
<sequence length="134" mass="15687">MAMYKEVETRRRRGRGFSDMSQYDKHYMHESRRVPQVENVDSVPLKSKEGWILFITNLHEETTEDDLRFTFNEFGEVKNIALNLDRRTGFVKGYALVEYDSYSDAVTAKDCMHEADFLGMIIKVEFCFSTGPNH</sequence>
<comment type="subcellular location">
    <subcellularLocation>
        <location evidence="4">Nucleus</location>
    </subcellularLocation>
    <subcellularLocation>
        <location evidence="4">Nucleus speckle</location>
    </subcellularLocation>
    <subcellularLocation>
        <location evidence="4">Cytoplasm</location>
    </subcellularLocation>
</comment>
<evidence type="ECO:0000313" key="6">
    <source>
        <dbReference type="Proteomes" id="UP000695000"/>
    </source>
</evidence>
<dbReference type="PANTHER" id="PTHR45894">
    <property type="entry name" value="RNA-BINDING PROTEIN 8A"/>
    <property type="match status" value="1"/>
</dbReference>
<organism evidence="6 7">
    <name type="scientific">Nicrophorus vespilloides</name>
    <name type="common">Boreal carrion beetle</name>
    <dbReference type="NCBI Taxonomy" id="110193"/>
    <lineage>
        <taxon>Eukaryota</taxon>
        <taxon>Metazoa</taxon>
        <taxon>Ecdysozoa</taxon>
        <taxon>Arthropoda</taxon>
        <taxon>Hexapoda</taxon>
        <taxon>Insecta</taxon>
        <taxon>Pterygota</taxon>
        <taxon>Neoptera</taxon>
        <taxon>Endopterygota</taxon>
        <taxon>Coleoptera</taxon>
        <taxon>Polyphaga</taxon>
        <taxon>Staphyliniformia</taxon>
        <taxon>Silphidae</taxon>
        <taxon>Nicrophorinae</taxon>
        <taxon>Nicrophorus</taxon>
    </lineage>
</organism>